<feature type="signal peptide" evidence="12">
    <location>
        <begin position="1"/>
        <end position="18"/>
    </location>
</feature>
<evidence type="ECO:0000256" key="6">
    <source>
        <dbReference type="ARBA" id="ARBA00023145"/>
    </source>
</evidence>
<dbReference type="Gene3D" id="3.60.20.40">
    <property type="match status" value="1"/>
</dbReference>
<dbReference type="GO" id="GO:0103068">
    <property type="term" value="F:leukotriene C4 gamma-glutamyl transferase activity"/>
    <property type="evidence" value="ECO:0007669"/>
    <property type="project" value="UniProtKB-EC"/>
</dbReference>
<evidence type="ECO:0000256" key="12">
    <source>
        <dbReference type="SAM" id="SignalP"/>
    </source>
</evidence>
<dbReference type="GO" id="GO:0006751">
    <property type="term" value="P:glutathione catabolic process"/>
    <property type="evidence" value="ECO:0007669"/>
    <property type="project" value="UniProtKB-UniRule"/>
</dbReference>
<dbReference type="GO" id="GO:0006750">
    <property type="term" value="P:glutathione biosynthetic process"/>
    <property type="evidence" value="ECO:0007669"/>
    <property type="project" value="UniProtKB-KW"/>
</dbReference>
<dbReference type="Pfam" id="PF01019">
    <property type="entry name" value="G_glu_transpept"/>
    <property type="match status" value="1"/>
</dbReference>
<comment type="PTM">
    <text evidence="11">Cleaved by autocatalysis into a large and a small subunit.</text>
</comment>
<dbReference type="EC" id="2.3.2.2" evidence="11"/>
<dbReference type="GO" id="GO:0036374">
    <property type="term" value="F:glutathione hydrolase activity"/>
    <property type="evidence" value="ECO:0007669"/>
    <property type="project" value="UniProtKB-UniRule"/>
</dbReference>
<dbReference type="AlphaFoldDB" id="A0A1H6RNM3"/>
<evidence type="ECO:0000313" key="14">
    <source>
        <dbReference type="Proteomes" id="UP000199379"/>
    </source>
</evidence>
<evidence type="ECO:0000256" key="3">
    <source>
        <dbReference type="ARBA" id="ARBA00009381"/>
    </source>
</evidence>
<evidence type="ECO:0000256" key="5">
    <source>
        <dbReference type="ARBA" id="ARBA00022801"/>
    </source>
</evidence>
<dbReference type="Gene3D" id="1.10.246.130">
    <property type="match status" value="1"/>
</dbReference>
<dbReference type="InterPro" id="IPR000101">
    <property type="entry name" value="GGT_peptidase"/>
</dbReference>
<organism evidence="13 14">
    <name type="scientific">Cribrihabitans marinus</name>
    <dbReference type="NCBI Taxonomy" id="1227549"/>
    <lineage>
        <taxon>Bacteria</taxon>
        <taxon>Pseudomonadati</taxon>
        <taxon>Pseudomonadota</taxon>
        <taxon>Alphaproteobacteria</taxon>
        <taxon>Rhodobacterales</taxon>
        <taxon>Paracoccaceae</taxon>
        <taxon>Cribrihabitans</taxon>
    </lineage>
</organism>
<dbReference type="PANTHER" id="PTHR43199">
    <property type="entry name" value="GLUTATHIONE HYDROLASE"/>
    <property type="match status" value="1"/>
</dbReference>
<feature type="chain" id="PRO_5011479759" description="Glutathione hydrolase proenzyme" evidence="12">
    <location>
        <begin position="19"/>
        <end position="593"/>
    </location>
</feature>
<evidence type="ECO:0000256" key="4">
    <source>
        <dbReference type="ARBA" id="ARBA00022679"/>
    </source>
</evidence>
<reference evidence="13 14" key="1">
    <citation type="submission" date="2016-10" db="EMBL/GenBank/DDBJ databases">
        <authorList>
            <person name="de Groot N.N."/>
        </authorList>
    </citation>
    <scope>NUCLEOTIDE SEQUENCE [LARGE SCALE GENOMIC DNA]</scope>
    <source>
        <strain evidence="13 14">DSM 29340</strain>
    </source>
</reference>
<gene>
    <name evidence="13" type="ORF">SAMN05444007_101478</name>
</gene>
<feature type="active site" description="Nucleophile" evidence="9">
    <location>
        <position position="415"/>
    </location>
</feature>
<comment type="catalytic activity">
    <reaction evidence="1 11">
        <text>an S-substituted glutathione + H2O = an S-substituted L-cysteinylglycine + L-glutamate</text>
        <dbReference type="Rhea" id="RHEA:59468"/>
        <dbReference type="ChEBI" id="CHEBI:15377"/>
        <dbReference type="ChEBI" id="CHEBI:29985"/>
        <dbReference type="ChEBI" id="CHEBI:90779"/>
        <dbReference type="ChEBI" id="CHEBI:143103"/>
        <dbReference type="EC" id="3.4.19.13"/>
    </reaction>
</comment>
<accession>A0A1H6RNM3</accession>
<feature type="binding site" evidence="10">
    <location>
        <position position="501"/>
    </location>
    <ligand>
        <name>L-glutamate</name>
        <dbReference type="ChEBI" id="CHEBI:29985"/>
    </ligand>
</feature>
<keyword evidence="5 11" id="KW-0378">Hydrolase</keyword>
<evidence type="ECO:0000256" key="8">
    <source>
        <dbReference type="ARBA" id="ARBA00047417"/>
    </source>
</evidence>
<dbReference type="EMBL" id="FNYD01000001">
    <property type="protein sequence ID" value="SEI53410.1"/>
    <property type="molecule type" value="Genomic_DNA"/>
</dbReference>
<dbReference type="PRINTS" id="PR01210">
    <property type="entry name" value="GGTRANSPTASE"/>
</dbReference>
<evidence type="ECO:0000256" key="7">
    <source>
        <dbReference type="ARBA" id="ARBA00023315"/>
    </source>
</evidence>
<name>A0A1H6RNM3_9RHOB</name>
<evidence type="ECO:0000256" key="11">
    <source>
        <dbReference type="RuleBase" id="RU368036"/>
    </source>
</evidence>
<dbReference type="STRING" id="1227549.SAMN05444007_101478"/>
<dbReference type="NCBIfam" id="TIGR00066">
    <property type="entry name" value="g_glut_trans"/>
    <property type="match status" value="1"/>
</dbReference>
<comment type="catalytic activity">
    <reaction evidence="2 11">
        <text>glutathione + H2O = L-cysteinylglycine + L-glutamate</text>
        <dbReference type="Rhea" id="RHEA:28807"/>
        <dbReference type="ChEBI" id="CHEBI:15377"/>
        <dbReference type="ChEBI" id="CHEBI:29985"/>
        <dbReference type="ChEBI" id="CHEBI:57925"/>
        <dbReference type="ChEBI" id="CHEBI:61694"/>
        <dbReference type="EC" id="3.4.19.13"/>
    </reaction>
</comment>
<dbReference type="InterPro" id="IPR043138">
    <property type="entry name" value="GGT_lsub"/>
</dbReference>
<feature type="binding site" evidence="10">
    <location>
        <position position="455"/>
    </location>
    <ligand>
        <name>L-glutamate</name>
        <dbReference type="ChEBI" id="CHEBI:29985"/>
    </ligand>
</feature>
<evidence type="ECO:0000256" key="9">
    <source>
        <dbReference type="PIRSR" id="PIRSR600101-1"/>
    </source>
</evidence>
<sequence>MRPVLTFCMIFAAQVALAQEAADTVAPEAATGGEATPLSAEAVAAVTAKAAGQPVVAENWMVAAANPLAVEAGAEILRAGGSAADAMVAVQVVLGLVEPQSSGLGGGAFLVWYDAESGELTTLDGRETAPLAATPRLFQDENGEPRQFFDAVVGGRSVGTPGTPALLEEAHRRWGRTPWPDLFDKGIALAEDGFAVSPRLAGLIEGDADRLSRFPATAAYFLPGGTALAEGDLLKNPEYAATLRTLAEEGAAGFYGGPIAADIVRTVRNAEGNPGVLSGVDLALYQVKERAPVCAEYRAYDVCGMGPPSSGALNVGQILGMLNNHDLAALGAENPEAWRLIGDASRLAFADRGRYMADSDFVPMPTAGLVDPGYLASRAELLGTDAALAEVAPGNPEFDHASNWADDVSIELPSTSHISIVDGQGNVLSMTTTIENGFGSRLMTNGFLLNNELTDFSFKTHSDGVPIANRLEPGKRPRSSMSPTIVMQDGKPVLAIGSPGGSRIIGYVAKSIIAWADWGMDVQQALALPHLVNRFGTYDVEEGTSAADLEEALTGLGFEVNQRDLTSGLHAIEIGDTLRGGADPRREGIALGE</sequence>
<dbReference type="OrthoDB" id="9781342at2"/>
<evidence type="ECO:0000256" key="1">
    <source>
        <dbReference type="ARBA" id="ARBA00001049"/>
    </source>
</evidence>
<dbReference type="EC" id="3.4.19.13" evidence="11"/>
<dbReference type="UniPathway" id="UPA00204"/>
<feature type="binding site" evidence="10">
    <location>
        <begin position="479"/>
        <end position="480"/>
    </location>
    <ligand>
        <name>L-glutamate</name>
        <dbReference type="ChEBI" id="CHEBI:29985"/>
    </ligand>
</feature>
<comment type="similarity">
    <text evidence="3 11">Belongs to the gamma-glutamyltransferase family.</text>
</comment>
<feature type="binding site" evidence="10">
    <location>
        <position position="126"/>
    </location>
    <ligand>
        <name>L-glutamate</name>
        <dbReference type="ChEBI" id="CHEBI:29985"/>
    </ligand>
</feature>
<evidence type="ECO:0000256" key="2">
    <source>
        <dbReference type="ARBA" id="ARBA00001089"/>
    </source>
</evidence>
<evidence type="ECO:0000256" key="10">
    <source>
        <dbReference type="PIRSR" id="PIRSR600101-2"/>
    </source>
</evidence>
<protein>
    <recommendedName>
        <fullName evidence="11">Glutathione hydrolase proenzyme</fullName>
        <ecNumber evidence="11">2.3.2.2</ecNumber>
        <ecNumber evidence="11">3.4.19.13</ecNumber>
    </recommendedName>
    <component>
        <recommendedName>
            <fullName evidence="11">Glutathione hydrolase large chain</fullName>
        </recommendedName>
    </component>
    <component>
        <recommendedName>
            <fullName evidence="11">Glutathione hydrolase small chain</fullName>
        </recommendedName>
    </component>
</protein>
<keyword evidence="12" id="KW-0732">Signal</keyword>
<keyword evidence="14" id="KW-1185">Reference proteome</keyword>
<dbReference type="Proteomes" id="UP000199379">
    <property type="component" value="Unassembled WGS sequence"/>
</dbReference>
<dbReference type="SUPFAM" id="SSF56235">
    <property type="entry name" value="N-terminal nucleophile aminohydrolases (Ntn hydrolases)"/>
    <property type="match status" value="1"/>
</dbReference>
<dbReference type="InterPro" id="IPR051792">
    <property type="entry name" value="GGT_bact"/>
</dbReference>
<dbReference type="InterPro" id="IPR029055">
    <property type="entry name" value="Ntn_hydrolases_N"/>
</dbReference>
<keyword evidence="11" id="KW-0317">Glutathione biosynthesis</keyword>
<dbReference type="PANTHER" id="PTHR43199:SF1">
    <property type="entry name" value="GLUTATHIONE HYDROLASE PROENZYME"/>
    <property type="match status" value="1"/>
</dbReference>
<keyword evidence="6 11" id="KW-0865">Zymogen</keyword>
<keyword evidence="7 11" id="KW-0012">Acyltransferase</keyword>
<keyword evidence="4 11" id="KW-0808">Transferase</keyword>
<comment type="subunit">
    <text evidence="11">This enzyme consists of two polypeptide chains, which are synthesized in precursor form from a single polypeptide.</text>
</comment>
<evidence type="ECO:0000313" key="13">
    <source>
        <dbReference type="EMBL" id="SEI53410.1"/>
    </source>
</evidence>
<dbReference type="RefSeq" id="WP_092362120.1">
    <property type="nucleotide sequence ID" value="NZ_BMGV01000001.1"/>
</dbReference>
<proteinExistence type="inferred from homology"/>
<dbReference type="InterPro" id="IPR043137">
    <property type="entry name" value="GGT_ssub_C"/>
</dbReference>
<comment type="pathway">
    <text evidence="11">Sulfur metabolism; glutathione metabolism.</text>
</comment>
<comment type="catalytic activity">
    <reaction evidence="8 11">
        <text>an N-terminal (5-L-glutamyl)-[peptide] + an alpha-amino acid = 5-L-glutamyl amino acid + an N-terminal L-alpha-aminoacyl-[peptide]</text>
        <dbReference type="Rhea" id="RHEA:23904"/>
        <dbReference type="Rhea" id="RHEA-COMP:9780"/>
        <dbReference type="Rhea" id="RHEA-COMP:9795"/>
        <dbReference type="ChEBI" id="CHEBI:77644"/>
        <dbReference type="ChEBI" id="CHEBI:78597"/>
        <dbReference type="ChEBI" id="CHEBI:78599"/>
        <dbReference type="ChEBI" id="CHEBI:78608"/>
        <dbReference type="EC" id="2.3.2.2"/>
    </reaction>
</comment>